<dbReference type="Gene3D" id="3.90.180.10">
    <property type="entry name" value="Medium-chain alcohol dehydrogenases, catalytic domain"/>
    <property type="match status" value="1"/>
</dbReference>
<dbReference type="Proteomes" id="UP001152562">
    <property type="component" value="Unassembled WGS sequence"/>
</dbReference>
<dbReference type="OrthoDB" id="48317at2759"/>
<evidence type="ECO:0000313" key="2">
    <source>
        <dbReference type="EMBL" id="CAH4028959.1"/>
    </source>
</evidence>
<dbReference type="InterPro" id="IPR020843">
    <property type="entry name" value="ER"/>
</dbReference>
<dbReference type="InterPro" id="IPR011032">
    <property type="entry name" value="GroES-like_sf"/>
</dbReference>
<dbReference type="Pfam" id="PF13602">
    <property type="entry name" value="ADH_zinc_N_2"/>
    <property type="match status" value="1"/>
</dbReference>
<dbReference type="SMART" id="SM00829">
    <property type="entry name" value="PKS_ER"/>
    <property type="match status" value="1"/>
</dbReference>
<dbReference type="GO" id="GO:0016491">
    <property type="term" value="F:oxidoreductase activity"/>
    <property type="evidence" value="ECO:0007669"/>
    <property type="project" value="InterPro"/>
</dbReference>
<gene>
    <name evidence="2" type="ORF">PIBRA_LOCUS5750</name>
</gene>
<comment type="caution">
    <text evidence="2">The sequence shown here is derived from an EMBL/GenBank/DDBJ whole genome shotgun (WGS) entry which is preliminary data.</text>
</comment>
<dbReference type="PANTHER" id="PTHR11695:SF294">
    <property type="entry name" value="RETICULON-4-INTERACTING PROTEIN 1, MITOCHONDRIAL"/>
    <property type="match status" value="1"/>
</dbReference>
<dbReference type="SUPFAM" id="SSF51735">
    <property type="entry name" value="NAD(P)-binding Rossmann-fold domains"/>
    <property type="match status" value="1"/>
</dbReference>
<dbReference type="Pfam" id="PF08240">
    <property type="entry name" value="ADH_N"/>
    <property type="match status" value="1"/>
</dbReference>
<feature type="domain" description="Enoyl reductase (ER)" evidence="1">
    <location>
        <begin position="17"/>
        <end position="360"/>
    </location>
</feature>
<keyword evidence="3" id="KW-1185">Reference proteome</keyword>
<name>A0A9P0XBR4_PIEBR</name>
<sequence>MSGVGARMAAWRAHAYGGVGELRLESARVPPLRSADDLLVRVAAASLNPIDLAMLDGYGSRILNTLRRLEGADVEFPLVPGRDFSGVVVRAGRGARLQPGTRVWGVLPPHRPGALAEYVAVPSRWAGPAPVALDPLAAAGALYAGLTAASALRIAGLAGASALGARVLLLGLGGVGAAALQLLVRGGARVAVSCANEQAAEALELGAVAALHRGEPDYDERVAASGPFEAVLDCGGVGGWAAAEAASRWGFSRYVTLTTPLLSECDSRGLMAGSVTALGALSAQTFGAMRGALARNREGPCPPHVRWAFFMPNASDIEMLRRLADRGQFRVSVQRVFGWREAPAAFAALAEGHARGKLLLDFNN</sequence>
<dbReference type="InterPro" id="IPR050700">
    <property type="entry name" value="YIM1/Zinc_Alcohol_DH_Fams"/>
</dbReference>
<evidence type="ECO:0000259" key="1">
    <source>
        <dbReference type="SMART" id="SM00829"/>
    </source>
</evidence>
<dbReference type="AlphaFoldDB" id="A0A9P0XBR4"/>
<dbReference type="InterPro" id="IPR036291">
    <property type="entry name" value="NAD(P)-bd_dom_sf"/>
</dbReference>
<dbReference type="InterPro" id="IPR013154">
    <property type="entry name" value="ADH-like_N"/>
</dbReference>
<evidence type="ECO:0000313" key="3">
    <source>
        <dbReference type="Proteomes" id="UP001152562"/>
    </source>
</evidence>
<accession>A0A9P0XBR4</accession>
<proteinExistence type="predicted"/>
<reference evidence="2" key="1">
    <citation type="submission" date="2022-05" db="EMBL/GenBank/DDBJ databases">
        <authorList>
            <person name="Okamura Y."/>
        </authorList>
    </citation>
    <scope>NUCLEOTIDE SEQUENCE</scope>
</reference>
<dbReference type="EMBL" id="CALOZG010000005">
    <property type="protein sequence ID" value="CAH4028959.1"/>
    <property type="molecule type" value="Genomic_DNA"/>
</dbReference>
<dbReference type="SUPFAM" id="SSF50129">
    <property type="entry name" value="GroES-like"/>
    <property type="match status" value="1"/>
</dbReference>
<dbReference type="PANTHER" id="PTHR11695">
    <property type="entry name" value="ALCOHOL DEHYDROGENASE RELATED"/>
    <property type="match status" value="1"/>
</dbReference>
<dbReference type="GO" id="GO:0005739">
    <property type="term" value="C:mitochondrion"/>
    <property type="evidence" value="ECO:0007669"/>
    <property type="project" value="TreeGrafter"/>
</dbReference>
<dbReference type="Gene3D" id="3.40.50.720">
    <property type="entry name" value="NAD(P)-binding Rossmann-like Domain"/>
    <property type="match status" value="1"/>
</dbReference>
<protein>
    <recommendedName>
        <fullName evidence="1">Enoyl reductase (ER) domain-containing protein</fullName>
    </recommendedName>
</protein>
<organism evidence="2 3">
    <name type="scientific">Pieris brassicae</name>
    <name type="common">White butterfly</name>
    <name type="synonym">Large white butterfly</name>
    <dbReference type="NCBI Taxonomy" id="7116"/>
    <lineage>
        <taxon>Eukaryota</taxon>
        <taxon>Metazoa</taxon>
        <taxon>Ecdysozoa</taxon>
        <taxon>Arthropoda</taxon>
        <taxon>Hexapoda</taxon>
        <taxon>Insecta</taxon>
        <taxon>Pterygota</taxon>
        <taxon>Neoptera</taxon>
        <taxon>Endopterygota</taxon>
        <taxon>Lepidoptera</taxon>
        <taxon>Glossata</taxon>
        <taxon>Ditrysia</taxon>
        <taxon>Papilionoidea</taxon>
        <taxon>Pieridae</taxon>
        <taxon>Pierinae</taxon>
        <taxon>Pieris</taxon>
    </lineage>
</organism>